<dbReference type="PANTHER" id="PTHR46030">
    <property type="entry name" value="ALPHA-KETOGLUTARATE-DEPENDENT DIOXYGENASE ALKB HOMOLOG 6"/>
    <property type="match status" value="1"/>
</dbReference>
<proteinExistence type="inferred from homology"/>
<dbReference type="Gene3D" id="2.60.120.1520">
    <property type="match status" value="2"/>
</dbReference>
<evidence type="ECO:0000256" key="2">
    <source>
        <dbReference type="ARBA" id="ARBA00022723"/>
    </source>
</evidence>
<keyword evidence="7" id="KW-1185">Reference proteome</keyword>
<dbReference type="Proteomes" id="UP001485043">
    <property type="component" value="Unassembled WGS sequence"/>
</dbReference>
<keyword evidence="5" id="KW-0408">Iron</keyword>
<evidence type="ECO:0000256" key="4">
    <source>
        <dbReference type="ARBA" id="ARBA00023002"/>
    </source>
</evidence>
<comment type="similarity">
    <text evidence="1">Belongs to the alkB family.</text>
</comment>
<organism evidence="6 7">
    <name type="scientific">Apatococcus fuscideae</name>
    <dbReference type="NCBI Taxonomy" id="2026836"/>
    <lineage>
        <taxon>Eukaryota</taxon>
        <taxon>Viridiplantae</taxon>
        <taxon>Chlorophyta</taxon>
        <taxon>core chlorophytes</taxon>
        <taxon>Trebouxiophyceae</taxon>
        <taxon>Chlorellales</taxon>
        <taxon>Chlorellaceae</taxon>
        <taxon>Apatococcus</taxon>
    </lineage>
</organism>
<evidence type="ECO:0000256" key="3">
    <source>
        <dbReference type="ARBA" id="ARBA00022964"/>
    </source>
</evidence>
<dbReference type="SUPFAM" id="SSF51197">
    <property type="entry name" value="Clavaminate synthase-like"/>
    <property type="match status" value="1"/>
</dbReference>
<dbReference type="PANTHER" id="PTHR46030:SF1">
    <property type="entry name" value="ALPHA-KETOGLUTARATE-DEPENDENT DIOXYGENASE ALKB HOMOLOG 6"/>
    <property type="match status" value="1"/>
</dbReference>
<accession>A0AAW1TI08</accession>
<evidence type="ECO:0000313" key="7">
    <source>
        <dbReference type="Proteomes" id="UP001485043"/>
    </source>
</evidence>
<gene>
    <name evidence="6" type="ORF">WJX84_009002</name>
</gene>
<dbReference type="AlphaFoldDB" id="A0AAW1TI08"/>
<keyword evidence="3" id="KW-0223">Dioxygenase</keyword>
<keyword evidence="2" id="KW-0479">Metal-binding</keyword>
<keyword evidence="4" id="KW-0560">Oxidoreductase</keyword>
<evidence type="ECO:0000256" key="1">
    <source>
        <dbReference type="ARBA" id="ARBA00007879"/>
    </source>
</evidence>
<sequence>MRALTERVASETGLWNGALPNHVLLNAYPPGSGIMSHQDGPLLLIFRHSAYEECLHGIDEVVQDHFSHQEDDLTLYGLQAPCSLHRKSERVSLTIRRVPRVQLKHRRILNKGVPVHMGRQSGS</sequence>
<dbReference type="GO" id="GO:0051213">
    <property type="term" value="F:dioxygenase activity"/>
    <property type="evidence" value="ECO:0007669"/>
    <property type="project" value="UniProtKB-KW"/>
</dbReference>
<dbReference type="InterPro" id="IPR032862">
    <property type="entry name" value="ALKBH6"/>
</dbReference>
<dbReference type="GO" id="GO:0005634">
    <property type="term" value="C:nucleus"/>
    <property type="evidence" value="ECO:0007669"/>
    <property type="project" value="TreeGrafter"/>
</dbReference>
<name>A0AAW1TI08_9CHLO</name>
<protein>
    <submittedName>
        <fullName evidence="6">Uncharacterized protein</fullName>
    </submittedName>
</protein>
<evidence type="ECO:0000313" key="6">
    <source>
        <dbReference type="EMBL" id="KAK9868266.1"/>
    </source>
</evidence>
<reference evidence="6 7" key="1">
    <citation type="journal article" date="2024" name="Nat. Commun.">
        <title>Phylogenomics reveals the evolutionary origins of lichenization in chlorophyte algae.</title>
        <authorList>
            <person name="Puginier C."/>
            <person name="Libourel C."/>
            <person name="Otte J."/>
            <person name="Skaloud P."/>
            <person name="Haon M."/>
            <person name="Grisel S."/>
            <person name="Petersen M."/>
            <person name="Berrin J.G."/>
            <person name="Delaux P.M."/>
            <person name="Dal Grande F."/>
            <person name="Keller J."/>
        </authorList>
    </citation>
    <scope>NUCLEOTIDE SEQUENCE [LARGE SCALE GENOMIC DNA]</scope>
    <source>
        <strain evidence="6 7">SAG 2523</strain>
    </source>
</reference>
<dbReference type="GO" id="GO:0046872">
    <property type="term" value="F:metal ion binding"/>
    <property type="evidence" value="ECO:0007669"/>
    <property type="project" value="UniProtKB-KW"/>
</dbReference>
<dbReference type="EMBL" id="JALJOV010000037">
    <property type="protein sequence ID" value="KAK9868266.1"/>
    <property type="molecule type" value="Genomic_DNA"/>
</dbReference>
<comment type="caution">
    <text evidence="6">The sequence shown here is derived from an EMBL/GenBank/DDBJ whole genome shotgun (WGS) entry which is preliminary data.</text>
</comment>
<evidence type="ECO:0000256" key="5">
    <source>
        <dbReference type="ARBA" id="ARBA00023004"/>
    </source>
</evidence>